<evidence type="ECO:0000259" key="3">
    <source>
        <dbReference type="Pfam" id="PF07859"/>
    </source>
</evidence>
<feature type="compositionally biased region" description="Pro residues" evidence="2">
    <location>
        <begin position="1"/>
        <end position="15"/>
    </location>
</feature>
<comment type="caution">
    <text evidence="4">The sequence shown here is derived from an EMBL/GenBank/DDBJ whole genome shotgun (WGS) entry which is preliminary data.</text>
</comment>
<dbReference type="Pfam" id="PF07859">
    <property type="entry name" value="Abhydrolase_3"/>
    <property type="match status" value="1"/>
</dbReference>
<keyword evidence="5" id="KW-1185">Reference proteome</keyword>
<dbReference type="Proteomes" id="UP000732378">
    <property type="component" value="Unassembled WGS sequence"/>
</dbReference>
<gene>
    <name evidence="4" type="ORF">JOE61_001632</name>
</gene>
<evidence type="ECO:0000313" key="4">
    <source>
        <dbReference type="EMBL" id="MBM7507818.1"/>
    </source>
</evidence>
<evidence type="ECO:0000256" key="1">
    <source>
        <dbReference type="ARBA" id="ARBA00022801"/>
    </source>
</evidence>
<dbReference type="PANTHER" id="PTHR48081">
    <property type="entry name" value="AB HYDROLASE SUPERFAMILY PROTEIN C4A8.06C"/>
    <property type="match status" value="1"/>
</dbReference>
<organism evidence="4 5">
    <name type="scientific">Nocardioides salarius</name>
    <dbReference type="NCBI Taxonomy" id="374513"/>
    <lineage>
        <taxon>Bacteria</taxon>
        <taxon>Bacillati</taxon>
        <taxon>Actinomycetota</taxon>
        <taxon>Actinomycetes</taxon>
        <taxon>Propionibacteriales</taxon>
        <taxon>Nocardioidaceae</taxon>
        <taxon>Nocardioides</taxon>
    </lineage>
</organism>
<dbReference type="RefSeq" id="WP_193669994.1">
    <property type="nucleotide sequence ID" value="NZ_JACDTV010000011.1"/>
</dbReference>
<dbReference type="PANTHER" id="PTHR48081:SF8">
    <property type="entry name" value="ALPHA_BETA HYDROLASE FOLD-3 DOMAIN-CONTAINING PROTEIN-RELATED"/>
    <property type="match status" value="1"/>
</dbReference>
<keyword evidence="1" id="KW-0378">Hydrolase</keyword>
<dbReference type="InterPro" id="IPR029058">
    <property type="entry name" value="AB_hydrolase_fold"/>
</dbReference>
<dbReference type="EMBL" id="JAFBBZ010000001">
    <property type="protein sequence ID" value="MBM7507818.1"/>
    <property type="molecule type" value="Genomic_DNA"/>
</dbReference>
<reference evidence="4 5" key="1">
    <citation type="submission" date="2021-01" db="EMBL/GenBank/DDBJ databases">
        <title>Sequencing the genomes of 1000 actinobacteria strains.</title>
        <authorList>
            <person name="Klenk H.-P."/>
        </authorList>
    </citation>
    <scope>NUCLEOTIDE SEQUENCE [LARGE SCALE GENOMIC DNA]</scope>
    <source>
        <strain evidence="4 5">DSM 18239</strain>
    </source>
</reference>
<accession>A0ABS2M9F3</accession>
<feature type="region of interest" description="Disordered" evidence="2">
    <location>
        <begin position="1"/>
        <end position="20"/>
    </location>
</feature>
<evidence type="ECO:0000256" key="2">
    <source>
        <dbReference type="SAM" id="MobiDB-lite"/>
    </source>
</evidence>
<proteinExistence type="predicted"/>
<name>A0ABS2M9F3_9ACTN</name>
<feature type="domain" description="Alpha/beta hydrolase fold-3" evidence="3">
    <location>
        <begin position="87"/>
        <end position="288"/>
    </location>
</feature>
<sequence length="309" mass="32591">MPEPTPSPVPAPEPVPATGTPSWQARLAVRAFGLVPGALVTRVFTHPPRLRTPLVPRSLAARHDVATTEVGAGRVATVTPAGARDHVFYLHGGAYTLQAQHWPFLSRLLPHGYAVSLVDYPLAPEHTVDETLPMVREAWGLAVEAAATAGRPAPVLAGDSAGGGLSLALLQQLRDEGATMPRATVLLSPWVDAVMADAGTIAADRLDPLLSRRALHGAARLYAGPHGLDDPRISPGLADLSGLGRVLALVGTREVFWPQCERLAQQAAAAGGTDLELRVREGLPHDWALFPGLPEQRGLAAELVAWLAD</sequence>
<protein>
    <submittedName>
        <fullName evidence="4">Acetyl esterase/lipase</fullName>
    </submittedName>
</protein>
<dbReference type="SUPFAM" id="SSF53474">
    <property type="entry name" value="alpha/beta-Hydrolases"/>
    <property type="match status" value="1"/>
</dbReference>
<dbReference type="Gene3D" id="3.40.50.1820">
    <property type="entry name" value="alpha/beta hydrolase"/>
    <property type="match status" value="1"/>
</dbReference>
<dbReference type="InterPro" id="IPR050300">
    <property type="entry name" value="GDXG_lipolytic_enzyme"/>
</dbReference>
<evidence type="ECO:0000313" key="5">
    <source>
        <dbReference type="Proteomes" id="UP000732378"/>
    </source>
</evidence>
<dbReference type="InterPro" id="IPR013094">
    <property type="entry name" value="AB_hydrolase_3"/>
</dbReference>